<dbReference type="NCBIfam" id="TIGR00231">
    <property type="entry name" value="small_GTP"/>
    <property type="match status" value="1"/>
</dbReference>
<dbReference type="EnsemblMetazoa" id="XM_038197884.1">
    <property type="protein sequence ID" value="XP_038053812.1"/>
    <property type="gene ID" value="LOC119726256"/>
</dbReference>
<dbReference type="Pfam" id="PF00071">
    <property type="entry name" value="Ras"/>
    <property type="match status" value="1"/>
</dbReference>
<evidence type="ECO:0000256" key="2">
    <source>
        <dbReference type="ARBA" id="ARBA00023134"/>
    </source>
</evidence>
<dbReference type="SMART" id="SM00174">
    <property type="entry name" value="RHO"/>
    <property type="match status" value="1"/>
</dbReference>
<dbReference type="FunFam" id="3.40.50.300:FF:001447">
    <property type="entry name" value="Ras-related protein Rab-1B"/>
    <property type="match status" value="1"/>
</dbReference>
<evidence type="ECO:0000256" key="1">
    <source>
        <dbReference type="ARBA" id="ARBA00022741"/>
    </source>
</evidence>
<dbReference type="Gene3D" id="3.40.50.300">
    <property type="entry name" value="P-loop containing nucleotide triphosphate hydrolases"/>
    <property type="match status" value="1"/>
</dbReference>
<protein>
    <submittedName>
        <fullName evidence="3">Uncharacterized protein</fullName>
    </submittedName>
</protein>
<reference evidence="3" key="1">
    <citation type="submission" date="2022-11" db="UniProtKB">
        <authorList>
            <consortium name="EnsemblMetazoa"/>
        </authorList>
    </citation>
    <scope>IDENTIFICATION</scope>
</reference>
<dbReference type="AlphaFoldDB" id="A0A913ZQ25"/>
<keyword evidence="1" id="KW-0547">Nucleotide-binding</keyword>
<name>A0A913ZQ25_PATMI</name>
<accession>A0A913ZQ25</accession>
<dbReference type="InterPro" id="IPR005225">
    <property type="entry name" value="Small_GTP-bd"/>
</dbReference>
<organism evidence="3 4">
    <name type="scientific">Patiria miniata</name>
    <name type="common">Bat star</name>
    <name type="synonym">Asterina miniata</name>
    <dbReference type="NCBI Taxonomy" id="46514"/>
    <lineage>
        <taxon>Eukaryota</taxon>
        <taxon>Metazoa</taxon>
        <taxon>Echinodermata</taxon>
        <taxon>Eleutherozoa</taxon>
        <taxon>Asterozoa</taxon>
        <taxon>Asteroidea</taxon>
        <taxon>Valvatacea</taxon>
        <taxon>Valvatida</taxon>
        <taxon>Asterinidae</taxon>
        <taxon>Patiria</taxon>
    </lineage>
</organism>
<dbReference type="GO" id="GO:0005525">
    <property type="term" value="F:GTP binding"/>
    <property type="evidence" value="ECO:0007669"/>
    <property type="project" value="UniProtKB-KW"/>
</dbReference>
<keyword evidence="2" id="KW-0342">GTP-binding</keyword>
<dbReference type="SUPFAM" id="SSF52540">
    <property type="entry name" value="P-loop containing nucleoside triphosphate hydrolases"/>
    <property type="match status" value="1"/>
</dbReference>
<dbReference type="SMART" id="SM00176">
    <property type="entry name" value="RAN"/>
    <property type="match status" value="1"/>
</dbReference>
<dbReference type="OMA" id="SCANEFE"/>
<proteinExistence type="predicted"/>
<dbReference type="SMART" id="SM00173">
    <property type="entry name" value="RAS"/>
    <property type="match status" value="1"/>
</dbReference>
<dbReference type="PRINTS" id="PR00449">
    <property type="entry name" value="RASTRNSFRMNG"/>
</dbReference>
<dbReference type="OrthoDB" id="413584at2759"/>
<dbReference type="InterPro" id="IPR050227">
    <property type="entry name" value="Rab"/>
</dbReference>
<dbReference type="GeneID" id="119726256"/>
<dbReference type="GO" id="GO:0003924">
    <property type="term" value="F:GTPase activity"/>
    <property type="evidence" value="ECO:0007669"/>
    <property type="project" value="InterPro"/>
</dbReference>
<evidence type="ECO:0000313" key="4">
    <source>
        <dbReference type="Proteomes" id="UP000887568"/>
    </source>
</evidence>
<dbReference type="PROSITE" id="PS51419">
    <property type="entry name" value="RAB"/>
    <property type="match status" value="1"/>
</dbReference>
<keyword evidence="4" id="KW-1185">Reference proteome</keyword>
<dbReference type="InterPro" id="IPR001806">
    <property type="entry name" value="Small_GTPase"/>
</dbReference>
<evidence type="ECO:0000313" key="3">
    <source>
        <dbReference type="EnsemblMetazoa" id="XP_038053812.1"/>
    </source>
</evidence>
<dbReference type="PANTHER" id="PTHR47977">
    <property type="entry name" value="RAS-RELATED PROTEIN RAB"/>
    <property type="match status" value="1"/>
</dbReference>
<dbReference type="Proteomes" id="UP000887568">
    <property type="component" value="Unplaced"/>
</dbReference>
<dbReference type="InterPro" id="IPR027417">
    <property type="entry name" value="P-loop_NTPase"/>
</dbReference>
<dbReference type="RefSeq" id="XP_038053812.1">
    <property type="nucleotide sequence ID" value="XM_038197884.1"/>
</dbReference>
<dbReference type="SMART" id="SM00175">
    <property type="entry name" value="RAB"/>
    <property type="match status" value="1"/>
</dbReference>
<sequence length="252" mass="28528">MAAANRALREDRIIQHFTQSMYRERDFSGAVRNACKTGKVGEKKLKVIVVGSSSVGKTALVDRCCNRQFHSNTALTVGMDVHLERFCILGVPFTLEIWDTAGQEKHRCITASYYKNACVVVIVFDMKNANQNSWESVIGWHTEVMKHTCSCGKVHLFLVGTKKDLCTEQEIVDVNTRGIRLAEQINAEYWILSALTGEKVDDFFSRVACVAFNAAVGREVEDQEHRNPMHRERDLVDLNVDIAAERQRKCKC</sequence>